<organism evidence="1 2">
    <name type="scientific">Enterobacter agglomerans</name>
    <name type="common">Erwinia herbicola</name>
    <name type="synonym">Pantoea agglomerans</name>
    <dbReference type="NCBI Taxonomy" id="549"/>
    <lineage>
        <taxon>Bacteria</taxon>
        <taxon>Pseudomonadati</taxon>
        <taxon>Pseudomonadota</taxon>
        <taxon>Gammaproteobacteria</taxon>
        <taxon>Enterobacterales</taxon>
        <taxon>Erwiniaceae</taxon>
        <taxon>Pantoea</taxon>
        <taxon>Pantoea agglomerans group</taxon>
    </lineage>
</organism>
<comment type="caution">
    <text evidence="1">The sequence shown here is derived from an EMBL/GenBank/DDBJ whole genome shotgun (WGS) entry which is preliminary data.</text>
</comment>
<dbReference type="EMBL" id="QGHE01000001">
    <property type="protein sequence ID" value="PWJ82944.1"/>
    <property type="molecule type" value="Genomic_DNA"/>
</dbReference>
<protein>
    <submittedName>
        <fullName evidence="1">Lysine-N-methylase</fullName>
    </submittedName>
</protein>
<sequence>MLFSTLVEQVKMKNITVVEPLFVTAFKCIGSECRDHCCKGWNINLDKPTVRRYLKSSQIEIKTLATENIVITRKSFVNWGTMKLNSSGNCAFMDEDLLCKVHSSLGAVALSNTCATYPRAARNFKYEQQKTLMLSCPEATRQLLASPEAMLFEQTTQTQAEGNKGKDLDQQKKLLNLMCLNIVKMSGERLDEAMYALASFLLGADKLNPGGDWLEQMERHFSGVLNSLAQGQIRQQLDQIKPDHNLQWSLLLRLQTWFGGMTYMRAFPTLDHYLNKLIYILSEGAKTDDVSQSMIRLDNVWQKQVMPWLAERPWIMNNYIQYRIYDDFFPNDESRSPLLSLYLLTAEWFQLKSLIAASVELVGTIDEEDIINIIYSYHSITKHSSQSVSAFLAEINKVKVNDDLSLIYLLK</sequence>
<dbReference type="AlphaFoldDB" id="A0ABD6XWZ5"/>
<evidence type="ECO:0000313" key="1">
    <source>
        <dbReference type="EMBL" id="PWJ82944.1"/>
    </source>
</evidence>
<reference evidence="1 2" key="1">
    <citation type="submission" date="2018-05" db="EMBL/GenBank/DDBJ databases">
        <title>Genomic Encyclopedia of Type Strains, Phase IV (KMG-V): Genome sequencing to study the core and pangenomes of soil and plant-associated prokaryotes.</title>
        <authorList>
            <person name="Whitman W."/>
        </authorList>
    </citation>
    <scope>NUCLEOTIDE SEQUENCE [LARGE SCALE GENOMIC DNA]</scope>
    <source>
        <strain evidence="1 2">PNG 92-11</strain>
    </source>
</reference>
<dbReference type="Proteomes" id="UP000245996">
    <property type="component" value="Unassembled WGS sequence"/>
</dbReference>
<accession>A0ABD6XWZ5</accession>
<dbReference type="NCBIfam" id="NF038110">
    <property type="entry name" value="Lys_methyl_FliB"/>
    <property type="match status" value="1"/>
</dbReference>
<name>A0ABD6XWZ5_ENTAG</name>
<evidence type="ECO:0000313" key="2">
    <source>
        <dbReference type="Proteomes" id="UP000245996"/>
    </source>
</evidence>
<proteinExistence type="predicted"/>
<gene>
    <name evidence="1" type="ORF">C7430_101511</name>
</gene>